<dbReference type="CDD" id="cd03510">
    <property type="entry name" value="Rhizobitoxine-FADS-like"/>
    <property type="match status" value="1"/>
</dbReference>
<dbReference type="GO" id="GO:0016717">
    <property type="term" value="F:oxidoreductase activity, acting on paired donors, with oxidation of a pair of donors resulting in the reduction of molecular oxygen to two molecules of water"/>
    <property type="evidence" value="ECO:0007669"/>
    <property type="project" value="TreeGrafter"/>
</dbReference>
<dbReference type="EMBL" id="BMHP01000010">
    <property type="protein sequence ID" value="GGD98659.1"/>
    <property type="molecule type" value="Genomic_DNA"/>
</dbReference>
<organism evidence="3 4">
    <name type="scientific">Paenibacillus nasutitermitis</name>
    <dbReference type="NCBI Taxonomy" id="1652958"/>
    <lineage>
        <taxon>Bacteria</taxon>
        <taxon>Bacillati</taxon>
        <taxon>Bacillota</taxon>
        <taxon>Bacilli</taxon>
        <taxon>Bacillales</taxon>
        <taxon>Paenibacillaceae</taxon>
        <taxon>Paenibacillus</taxon>
    </lineage>
</organism>
<evidence type="ECO:0000259" key="2">
    <source>
        <dbReference type="Pfam" id="PF00487"/>
    </source>
</evidence>
<keyword evidence="1" id="KW-0472">Membrane</keyword>
<dbReference type="Proteomes" id="UP000612456">
    <property type="component" value="Unassembled WGS sequence"/>
</dbReference>
<dbReference type="InterPro" id="IPR012171">
    <property type="entry name" value="Fatty_acid_desaturase"/>
</dbReference>
<reference evidence="3" key="2">
    <citation type="submission" date="2020-09" db="EMBL/GenBank/DDBJ databases">
        <authorList>
            <person name="Sun Q."/>
            <person name="Zhou Y."/>
        </authorList>
    </citation>
    <scope>NUCLEOTIDE SEQUENCE</scope>
    <source>
        <strain evidence="3">CGMCC 1.15178</strain>
    </source>
</reference>
<sequence length="343" mass="40361">MSLVVSEQKILKEKDNNDSHQIEIEYYKGHQFSKNLLREIRALQEKNNWYNFFSLALDWLLIAMAIVITQVYSNIIVYILSIILIGGRMRGLDNLMHESSHKMLFKNQTLNKWMASIFIALPVATNYNSYCSSHYKHHKYLWTDEDPDTSELKRLGLGSNAITKRQFVLRYIFGSFLIKHIIKNIIDCITRLVSKDQQTNFEYFIKLSGWIIIVSVSVLFNFWQELLLFWFVPLVTVFPIIRFWSDLADHSGLEDSNPFHSSRNNYGSWLERLILTSHHDNYHIAHHLFPAIPHFNLKKAHIMLLKHPQYAKASHCTGFFNTFLPGFKSVISDVVRKMNKNRY</sequence>
<gene>
    <name evidence="3" type="ORF">GCM10010911_66840</name>
</gene>
<dbReference type="PANTHER" id="PTHR19353:SF19">
    <property type="entry name" value="DELTA(5) FATTY ACID DESATURASE C-RELATED"/>
    <property type="match status" value="1"/>
</dbReference>
<evidence type="ECO:0000313" key="4">
    <source>
        <dbReference type="Proteomes" id="UP000612456"/>
    </source>
</evidence>
<accession>A0A916ZHI8</accession>
<reference evidence="3" key="1">
    <citation type="journal article" date="2014" name="Int. J. Syst. Evol. Microbiol.">
        <title>Complete genome sequence of Corynebacterium casei LMG S-19264T (=DSM 44701T), isolated from a smear-ripened cheese.</title>
        <authorList>
            <consortium name="US DOE Joint Genome Institute (JGI-PGF)"/>
            <person name="Walter F."/>
            <person name="Albersmeier A."/>
            <person name="Kalinowski J."/>
            <person name="Ruckert C."/>
        </authorList>
    </citation>
    <scope>NUCLEOTIDE SEQUENCE</scope>
    <source>
        <strain evidence="3">CGMCC 1.15178</strain>
    </source>
</reference>
<feature type="transmembrane region" description="Helical" evidence="1">
    <location>
        <begin position="226"/>
        <end position="244"/>
    </location>
</feature>
<dbReference type="AlphaFoldDB" id="A0A916ZHI8"/>
<dbReference type="PANTHER" id="PTHR19353">
    <property type="entry name" value="FATTY ACID DESATURASE 2"/>
    <property type="match status" value="1"/>
</dbReference>
<comment type="caution">
    <text evidence="3">The sequence shown here is derived from an EMBL/GenBank/DDBJ whole genome shotgun (WGS) entry which is preliminary data.</text>
</comment>
<feature type="domain" description="Fatty acid desaturase" evidence="2">
    <location>
        <begin position="75"/>
        <end position="303"/>
    </location>
</feature>
<proteinExistence type="predicted"/>
<name>A0A916ZHI8_9BACL</name>
<evidence type="ECO:0000256" key="1">
    <source>
        <dbReference type="SAM" id="Phobius"/>
    </source>
</evidence>
<protein>
    <recommendedName>
        <fullName evidence="2">Fatty acid desaturase domain-containing protein</fullName>
    </recommendedName>
</protein>
<feature type="transmembrane region" description="Helical" evidence="1">
    <location>
        <begin position="203"/>
        <end position="220"/>
    </location>
</feature>
<dbReference type="Pfam" id="PF00487">
    <property type="entry name" value="FA_desaturase"/>
    <property type="match status" value="1"/>
</dbReference>
<dbReference type="InterPro" id="IPR005804">
    <property type="entry name" value="FA_desaturase_dom"/>
</dbReference>
<dbReference type="GO" id="GO:0016020">
    <property type="term" value="C:membrane"/>
    <property type="evidence" value="ECO:0007669"/>
    <property type="project" value="TreeGrafter"/>
</dbReference>
<keyword evidence="4" id="KW-1185">Reference proteome</keyword>
<dbReference type="RefSeq" id="WP_188999696.1">
    <property type="nucleotide sequence ID" value="NZ_BMHP01000010.1"/>
</dbReference>
<keyword evidence="1" id="KW-0812">Transmembrane</keyword>
<dbReference type="GO" id="GO:0008610">
    <property type="term" value="P:lipid biosynthetic process"/>
    <property type="evidence" value="ECO:0007669"/>
    <property type="project" value="UniProtKB-ARBA"/>
</dbReference>
<evidence type="ECO:0000313" key="3">
    <source>
        <dbReference type="EMBL" id="GGD98659.1"/>
    </source>
</evidence>
<keyword evidence="1" id="KW-1133">Transmembrane helix</keyword>